<dbReference type="EMBL" id="JASMQC010000036">
    <property type="protein sequence ID" value="KAK1931034.1"/>
    <property type="molecule type" value="Genomic_DNA"/>
</dbReference>
<keyword evidence="2" id="KW-1185">Reference proteome</keyword>
<evidence type="ECO:0000313" key="2">
    <source>
        <dbReference type="Proteomes" id="UP001259832"/>
    </source>
</evidence>
<dbReference type="AlphaFoldDB" id="A0AAD9G2S1"/>
<accession>A0AAD9G2S1</accession>
<name>A0AAD9G2S1_9STRA</name>
<proteinExistence type="predicted"/>
<protein>
    <submittedName>
        <fullName evidence="1">Uncharacterized protein</fullName>
    </submittedName>
</protein>
<gene>
    <name evidence="1" type="ORF">P3T76_013623</name>
</gene>
<dbReference type="Proteomes" id="UP001259832">
    <property type="component" value="Unassembled WGS sequence"/>
</dbReference>
<evidence type="ECO:0000313" key="1">
    <source>
        <dbReference type="EMBL" id="KAK1931034.1"/>
    </source>
</evidence>
<reference evidence="1" key="1">
    <citation type="submission" date="2023-08" db="EMBL/GenBank/DDBJ databases">
        <title>Reference Genome Resource for the Citrus Pathogen Phytophthora citrophthora.</title>
        <authorList>
            <person name="Moller H."/>
            <person name="Coetzee B."/>
            <person name="Rose L.J."/>
            <person name="Van Niekerk J.M."/>
        </authorList>
    </citation>
    <scope>NUCLEOTIDE SEQUENCE</scope>
    <source>
        <strain evidence="1">STE-U-9442</strain>
    </source>
</reference>
<comment type="caution">
    <text evidence="1">The sequence shown here is derived from an EMBL/GenBank/DDBJ whole genome shotgun (WGS) entry which is preliminary data.</text>
</comment>
<sequence>MEAADVVARLRLLQQDEDENLELSTHAFGAYVDYVEEEVVESESPVMDSFFLQGGNRVLKTMTNFTQSEYELLWSIVEGDLYGVWNLGRGGKSKTTAKDGISGPKTFRHLGQARC</sequence>
<organism evidence="1 2">
    <name type="scientific">Phytophthora citrophthora</name>
    <dbReference type="NCBI Taxonomy" id="4793"/>
    <lineage>
        <taxon>Eukaryota</taxon>
        <taxon>Sar</taxon>
        <taxon>Stramenopiles</taxon>
        <taxon>Oomycota</taxon>
        <taxon>Peronosporomycetes</taxon>
        <taxon>Peronosporales</taxon>
        <taxon>Peronosporaceae</taxon>
        <taxon>Phytophthora</taxon>
    </lineage>
</organism>